<protein>
    <submittedName>
        <fullName evidence="2">SNARE-like domain protein</fullName>
    </submittedName>
</protein>
<keyword evidence="1" id="KW-0812">Transmembrane</keyword>
<comment type="caution">
    <text evidence="2">The sequence shown here is derived from an EMBL/GenBank/DDBJ whole genome shotgun (WGS) entry which is preliminary data.</text>
</comment>
<keyword evidence="1" id="KW-1133">Transmembrane helix</keyword>
<feature type="transmembrane region" description="Helical" evidence="1">
    <location>
        <begin position="12"/>
        <end position="29"/>
    </location>
</feature>
<gene>
    <name evidence="2" type="ORF">HMPREF0973_00443</name>
</gene>
<name>C9MLG8_9BACT</name>
<evidence type="ECO:0000313" key="2">
    <source>
        <dbReference type="EMBL" id="EEX19502.1"/>
    </source>
</evidence>
<keyword evidence="1" id="KW-0472">Membrane</keyword>
<dbReference type="STRING" id="649761.HMPREF0973_00443"/>
<evidence type="ECO:0000256" key="1">
    <source>
        <dbReference type="SAM" id="Phobius"/>
    </source>
</evidence>
<accession>C9MLG8</accession>
<dbReference type="AlphaFoldDB" id="C9MLG8"/>
<dbReference type="EMBL" id="ACVA01000013">
    <property type="protein sequence ID" value="EEX19502.1"/>
    <property type="molecule type" value="Genomic_DNA"/>
</dbReference>
<proteinExistence type="predicted"/>
<dbReference type="PANTHER" id="PTHR42709:SF4">
    <property type="entry name" value="INNER MEMBRANE PROTEIN YQAA"/>
    <property type="match status" value="1"/>
</dbReference>
<keyword evidence="3" id="KW-1185">Reference proteome</keyword>
<dbReference type="OrthoDB" id="9814483at2"/>
<dbReference type="Proteomes" id="UP000003327">
    <property type="component" value="Unassembled WGS sequence"/>
</dbReference>
<dbReference type="RefSeq" id="WP_004382066.1">
    <property type="nucleotide sequence ID" value="NZ_GG698712.1"/>
</dbReference>
<evidence type="ECO:0000313" key="3">
    <source>
        <dbReference type="Proteomes" id="UP000003327"/>
    </source>
</evidence>
<reference evidence="2 3" key="1">
    <citation type="submission" date="2009-09" db="EMBL/GenBank/DDBJ databases">
        <authorList>
            <person name="Weinstock G."/>
            <person name="Sodergren E."/>
            <person name="Clifton S."/>
            <person name="Fulton L."/>
            <person name="Fulton B."/>
            <person name="Courtney L."/>
            <person name="Fronick C."/>
            <person name="Harrison M."/>
            <person name="Strong C."/>
            <person name="Farmer C."/>
            <person name="Delahaunty K."/>
            <person name="Markovic C."/>
            <person name="Hall O."/>
            <person name="Minx P."/>
            <person name="Tomlinson C."/>
            <person name="Mitreva M."/>
            <person name="Nelson J."/>
            <person name="Hou S."/>
            <person name="Wollam A."/>
            <person name="Pepin K.H."/>
            <person name="Johnson M."/>
            <person name="Bhonagiri V."/>
            <person name="Nash W.E."/>
            <person name="Warren W."/>
            <person name="Chinwalla A."/>
            <person name="Mardis E.R."/>
            <person name="Wilson R.K."/>
        </authorList>
    </citation>
    <scope>NUCLEOTIDE SEQUENCE [LARGE SCALE GENOMIC DNA]</scope>
    <source>
        <strain evidence="2 3">F0319</strain>
    </source>
</reference>
<feature type="transmembrane region" description="Helical" evidence="1">
    <location>
        <begin position="126"/>
        <end position="149"/>
    </location>
</feature>
<organism evidence="2 3">
    <name type="scientific">Prevotella veroralis F0319</name>
    <dbReference type="NCBI Taxonomy" id="649761"/>
    <lineage>
        <taxon>Bacteria</taxon>
        <taxon>Pseudomonadati</taxon>
        <taxon>Bacteroidota</taxon>
        <taxon>Bacteroidia</taxon>
        <taxon>Bacteroidales</taxon>
        <taxon>Prevotellaceae</taxon>
        <taxon>Prevotella</taxon>
    </lineage>
</organism>
<feature type="transmembrane region" description="Helical" evidence="1">
    <location>
        <begin position="98"/>
        <end position="120"/>
    </location>
</feature>
<sequence>MDAITHFLIDYGYWGMFISAFLAGSVLPFSSEAVMLGLLAAGVDPVPLLIYGSIGNVMGGMVNYGLGRLGKLEWLKKYFHLKQSSIDRAYKFMGGHGAWMGFFAFLPILGSAITVVLGLTRANLPLSVFSITLGKVMRYSLLIWGANLFM</sequence>
<dbReference type="PANTHER" id="PTHR42709">
    <property type="entry name" value="ALKALINE PHOSPHATASE LIKE PROTEIN"/>
    <property type="match status" value="1"/>
</dbReference>
<dbReference type="eggNOG" id="COG1238">
    <property type="taxonomic scope" value="Bacteria"/>
</dbReference>
<dbReference type="InterPro" id="IPR051311">
    <property type="entry name" value="DedA_domain"/>
</dbReference>
<dbReference type="HOGENOM" id="CLU_125997_2_0_10"/>